<accession>A0A238YV28</accession>
<dbReference type="EMBL" id="FZNT01000011">
    <property type="protein sequence ID" value="SNR74995.1"/>
    <property type="molecule type" value="Genomic_DNA"/>
</dbReference>
<protein>
    <recommendedName>
        <fullName evidence="4">MetA-pathway of phenol degradation</fullName>
    </recommendedName>
</protein>
<organism evidence="2 3">
    <name type="scientific">Lutibacter agarilyticus</name>
    <dbReference type="NCBI Taxonomy" id="1109740"/>
    <lineage>
        <taxon>Bacteria</taxon>
        <taxon>Pseudomonadati</taxon>
        <taxon>Bacteroidota</taxon>
        <taxon>Flavobacteriia</taxon>
        <taxon>Flavobacteriales</taxon>
        <taxon>Flavobacteriaceae</taxon>
        <taxon>Lutibacter</taxon>
    </lineage>
</organism>
<feature type="chain" id="PRO_5013031648" description="MetA-pathway of phenol degradation" evidence="1">
    <location>
        <begin position="28"/>
        <end position="307"/>
    </location>
</feature>
<name>A0A238YV28_9FLAO</name>
<feature type="signal peptide" evidence="1">
    <location>
        <begin position="1"/>
        <end position="27"/>
    </location>
</feature>
<dbReference type="OrthoDB" id="9809066at2"/>
<dbReference type="AlphaFoldDB" id="A0A238YV28"/>
<keyword evidence="3" id="KW-1185">Reference proteome</keyword>
<dbReference type="Proteomes" id="UP000198384">
    <property type="component" value="Unassembled WGS sequence"/>
</dbReference>
<keyword evidence="1" id="KW-0732">Signal</keyword>
<proteinExistence type="predicted"/>
<evidence type="ECO:0000313" key="2">
    <source>
        <dbReference type="EMBL" id="SNR74995.1"/>
    </source>
</evidence>
<reference evidence="2 3" key="1">
    <citation type="submission" date="2017-06" db="EMBL/GenBank/DDBJ databases">
        <authorList>
            <person name="Kim H.J."/>
            <person name="Triplett B.A."/>
        </authorList>
    </citation>
    <scope>NUCLEOTIDE SEQUENCE [LARGE SCALE GENOMIC DNA]</scope>
    <source>
        <strain evidence="2 3">DSM 29150</strain>
    </source>
</reference>
<gene>
    <name evidence="2" type="ORF">SAMN06265371_11131</name>
</gene>
<evidence type="ECO:0000313" key="3">
    <source>
        <dbReference type="Proteomes" id="UP000198384"/>
    </source>
</evidence>
<dbReference type="RefSeq" id="WP_089382747.1">
    <property type="nucleotide sequence ID" value="NZ_FZNT01000011.1"/>
</dbReference>
<evidence type="ECO:0008006" key="4">
    <source>
        <dbReference type="Google" id="ProtNLM"/>
    </source>
</evidence>
<sequence length="307" mass="32932">MIDLKNKRNVIALIALQFIMSLFVMNAQDTDNGAPQDDAASLAKELANPNATLGQMLFPIDYVNYGGDLPDANQNGFVLSFQPSLPISISEGINLYVRPLIPVFLSQPVLGANGFENKGAFGNISADIAIGKTWPSKWITLIGVFGGFPTASDKALRSSQVTLGPEIMVAKLTSFGAVGVMVSQAIGVGSPSDPDLSSSTVFVHDAFAAANNNTKSASVTAGQYFYTVNLKKGWQVAASPTYSYNYNGTKGNKFTLPLGTGVQKVLKFGKMPVRMGLQYWYYVASPDAFGPKHQVRFTFAPVVPLPW</sequence>
<evidence type="ECO:0000256" key="1">
    <source>
        <dbReference type="SAM" id="SignalP"/>
    </source>
</evidence>